<dbReference type="Pfam" id="PF00561">
    <property type="entry name" value="Abhydrolase_1"/>
    <property type="match status" value="1"/>
</dbReference>
<dbReference type="InterPro" id="IPR000073">
    <property type="entry name" value="AB_hydrolase_1"/>
</dbReference>
<dbReference type="SUPFAM" id="SSF53474">
    <property type="entry name" value="alpha/beta-Hydrolases"/>
    <property type="match status" value="1"/>
</dbReference>
<dbReference type="AlphaFoldDB" id="A0A1I6MAJ5"/>
<dbReference type="STRING" id="1166337.SAMN05192580_3783"/>
<dbReference type="OrthoDB" id="7389193at2"/>
<keyword evidence="2" id="KW-0378">Hydrolase</keyword>
<reference evidence="2 3" key="1">
    <citation type="submission" date="2016-10" db="EMBL/GenBank/DDBJ databases">
        <authorList>
            <person name="de Groot N.N."/>
        </authorList>
    </citation>
    <scope>NUCLEOTIDE SEQUENCE [LARGE SCALE GENOMIC DNA]</scope>
    <source>
        <strain evidence="2 3">S5-249</strain>
    </source>
</reference>
<dbReference type="Proteomes" id="UP000198824">
    <property type="component" value="Unassembled WGS sequence"/>
</dbReference>
<evidence type="ECO:0000259" key="1">
    <source>
        <dbReference type="Pfam" id="PF00561"/>
    </source>
</evidence>
<protein>
    <submittedName>
        <fullName evidence="2">Alpha/beta hydrolase fold</fullName>
    </submittedName>
</protein>
<sequence>MLAEAGVLADWLRVRRTPLPEMVAGNGRPVMVIPGFLTSDVRTAALRRALTAAGYDAHGWGLGRNLGVTPHLLDALEDRIRTAGDGRPVALVGWSLGGLYARELAARTPDLVERVVTMGSPFSGDPRGNNAWRLYESVAGHPVDAPPIPRHGAPKPPVPTIALWSRRDGIVAPACARGDEAESDRRIEVDCLHMGFIVSPAAIRAVLAALDARIESTH</sequence>
<organism evidence="2 3">
    <name type="scientific">Sphingomonas jatrophae</name>
    <dbReference type="NCBI Taxonomy" id="1166337"/>
    <lineage>
        <taxon>Bacteria</taxon>
        <taxon>Pseudomonadati</taxon>
        <taxon>Pseudomonadota</taxon>
        <taxon>Alphaproteobacteria</taxon>
        <taxon>Sphingomonadales</taxon>
        <taxon>Sphingomonadaceae</taxon>
        <taxon>Sphingomonas</taxon>
    </lineage>
</organism>
<gene>
    <name evidence="2" type="ORF">SAMN05192580_3783</name>
</gene>
<name>A0A1I6MAJ5_9SPHN</name>
<proteinExistence type="predicted"/>
<keyword evidence="3" id="KW-1185">Reference proteome</keyword>
<dbReference type="Gene3D" id="3.40.50.1820">
    <property type="entry name" value="alpha/beta hydrolase"/>
    <property type="match status" value="1"/>
</dbReference>
<evidence type="ECO:0000313" key="3">
    <source>
        <dbReference type="Proteomes" id="UP000198824"/>
    </source>
</evidence>
<accession>A0A1I6MAJ5</accession>
<dbReference type="InterPro" id="IPR029058">
    <property type="entry name" value="AB_hydrolase_fold"/>
</dbReference>
<evidence type="ECO:0000313" key="2">
    <source>
        <dbReference type="EMBL" id="SFS12638.1"/>
    </source>
</evidence>
<dbReference type="EMBL" id="FOZG01000003">
    <property type="protein sequence ID" value="SFS12638.1"/>
    <property type="molecule type" value="Genomic_DNA"/>
</dbReference>
<feature type="domain" description="AB hydrolase-1" evidence="1">
    <location>
        <begin position="70"/>
        <end position="121"/>
    </location>
</feature>
<dbReference type="GO" id="GO:0016787">
    <property type="term" value="F:hydrolase activity"/>
    <property type="evidence" value="ECO:0007669"/>
    <property type="project" value="UniProtKB-KW"/>
</dbReference>